<accession>J9DCA5</accession>
<dbReference type="InterPro" id="IPR027417">
    <property type="entry name" value="P-loop_NTPase"/>
</dbReference>
<organism evidence="1">
    <name type="scientific">gut metagenome</name>
    <dbReference type="NCBI Taxonomy" id="749906"/>
    <lineage>
        <taxon>unclassified sequences</taxon>
        <taxon>metagenomes</taxon>
        <taxon>organismal metagenomes</taxon>
    </lineage>
</organism>
<dbReference type="GO" id="GO:0016301">
    <property type="term" value="F:kinase activity"/>
    <property type="evidence" value="ECO:0007669"/>
    <property type="project" value="UniProtKB-KW"/>
</dbReference>
<proteinExistence type="predicted"/>
<dbReference type="Pfam" id="PF13189">
    <property type="entry name" value="Cytidylate_kin2"/>
    <property type="match status" value="1"/>
</dbReference>
<gene>
    <name evidence="1" type="ORF">EVA_00982</name>
</gene>
<protein>
    <submittedName>
        <fullName evidence="1">Cytidylate kinase</fullName>
    </submittedName>
</protein>
<dbReference type="SUPFAM" id="SSF52540">
    <property type="entry name" value="P-loop containing nucleoside triphosphate hydrolases"/>
    <property type="match status" value="1"/>
</dbReference>
<dbReference type="Gene3D" id="3.40.50.300">
    <property type="entry name" value="P-loop containing nucleotide triphosphate hydrolases"/>
    <property type="match status" value="1"/>
</dbReference>
<dbReference type="AlphaFoldDB" id="J9DCA5"/>
<sequence length="206" mass="23350">MTNPYVINIGRSLGSGGRAIGHWLAQDLDIAYYDREILLLAAKESGFCPEIFERSDEKNNFFRTLGNIIPFVGGGDTFYHNELSNENLFRIQSDAIRKAASEHSCIFIGRCADYVLRDHPRCVNVFITANREDRIRRICEQLGCNEQEAIEKMEKGDRERADFYNFYSSGTWGAASTYHLCINSSVLGIEATAAFIKDFVIKKLGR</sequence>
<name>J9DCA5_9ZZZZ</name>
<reference evidence="1" key="1">
    <citation type="journal article" date="2012" name="PLoS ONE">
        <title>Gene sets for utilization of primary and secondary nutrition supplies in the distal gut of endangered iberian lynx.</title>
        <authorList>
            <person name="Alcaide M."/>
            <person name="Messina E."/>
            <person name="Richter M."/>
            <person name="Bargiela R."/>
            <person name="Peplies J."/>
            <person name="Huws S.A."/>
            <person name="Newbold C.J."/>
            <person name="Golyshin P.N."/>
            <person name="Simon M.A."/>
            <person name="Lopez G."/>
            <person name="Yakimov M.M."/>
            <person name="Ferrer M."/>
        </authorList>
    </citation>
    <scope>NUCLEOTIDE SEQUENCE</scope>
</reference>
<comment type="caution">
    <text evidence="1">The sequence shown here is derived from an EMBL/GenBank/DDBJ whole genome shotgun (WGS) entry which is preliminary data.</text>
</comment>
<dbReference type="EMBL" id="AMCI01000158">
    <property type="protein sequence ID" value="EJX10561.1"/>
    <property type="molecule type" value="Genomic_DNA"/>
</dbReference>
<keyword evidence="1" id="KW-0418">Kinase</keyword>
<keyword evidence="1" id="KW-0808">Transferase</keyword>
<evidence type="ECO:0000313" key="1">
    <source>
        <dbReference type="EMBL" id="EJX10561.1"/>
    </source>
</evidence>